<sequence>MVHVTLRYYVTGNFFQTLGDLVSIDKRTTSRIVWTVARATAGLYDQFIKMSDAEAEIMASGLERVEFGDKDYEQKLGKWFDELESDDEQKDSSKLAMQLVKPHMAKRLENPKLYKELQALIKGALEVDDLRNEPSTSRDERLEVKKTCFLCPYQKKRKTFYKCYCCQQSICLEHARKMCKNCVADQGER</sequence>
<dbReference type="OrthoDB" id="8057741at2759"/>
<evidence type="ECO:0000313" key="1">
    <source>
        <dbReference type="EMBL" id="CAH1994995.1"/>
    </source>
</evidence>
<comment type="caution">
    <text evidence="1">The sequence shown here is derived from an EMBL/GenBank/DDBJ whole genome shotgun (WGS) entry which is preliminary data.</text>
</comment>
<protein>
    <submittedName>
        <fullName evidence="1">Uncharacterized protein</fullName>
    </submittedName>
</protein>
<reference evidence="1" key="1">
    <citation type="submission" date="2022-03" db="EMBL/GenBank/DDBJ databases">
        <authorList>
            <person name="Sayadi A."/>
        </authorList>
    </citation>
    <scope>NUCLEOTIDE SEQUENCE</scope>
</reference>
<gene>
    <name evidence="1" type="ORF">ACAOBT_LOCUS22330</name>
</gene>
<dbReference type="AlphaFoldDB" id="A0A9P0LKP6"/>
<organism evidence="1 2">
    <name type="scientific">Acanthoscelides obtectus</name>
    <name type="common">Bean weevil</name>
    <name type="synonym">Bruchus obtectus</name>
    <dbReference type="NCBI Taxonomy" id="200917"/>
    <lineage>
        <taxon>Eukaryota</taxon>
        <taxon>Metazoa</taxon>
        <taxon>Ecdysozoa</taxon>
        <taxon>Arthropoda</taxon>
        <taxon>Hexapoda</taxon>
        <taxon>Insecta</taxon>
        <taxon>Pterygota</taxon>
        <taxon>Neoptera</taxon>
        <taxon>Endopterygota</taxon>
        <taxon>Coleoptera</taxon>
        <taxon>Polyphaga</taxon>
        <taxon>Cucujiformia</taxon>
        <taxon>Chrysomeloidea</taxon>
        <taxon>Chrysomelidae</taxon>
        <taxon>Bruchinae</taxon>
        <taxon>Bruchini</taxon>
        <taxon>Acanthoscelides</taxon>
    </lineage>
</organism>
<keyword evidence="2" id="KW-1185">Reference proteome</keyword>
<dbReference type="EMBL" id="CAKOFQ010007211">
    <property type="protein sequence ID" value="CAH1994995.1"/>
    <property type="molecule type" value="Genomic_DNA"/>
</dbReference>
<dbReference type="Proteomes" id="UP001152888">
    <property type="component" value="Unassembled WGS sequence"/>
</dbReference>
<name>A0A9P0LKP6_ACAOB</name>
<accession>A0A9P0LKP6</accession>
<proteinExistence type="predicted"/>
<evidence type="ECO:0000313" key="2">
    <source>
        <dbReference type="Proteomes" id="UP001152888"/>
    </source>
</evidence>